<organism evidence="5 6">
    <name type="scientific">Marinobacter halodurans</name>
    <dbReference type="NCBI Taxonomy" id="2528979"/>
    <lineage>
        <taxon>Bacteria</taxon>
        <taxon>Pseudomonadati</taxon>
        <taxon>Pseudomonadota</taxon>
        <taxon>Gammaproteobacteria</taxon>
        <taxon>Pseudomonadales</taxon>
        <taxon>Marinobacteraceae</taxon>
        <taxon>Marinobacter</taxon>
    </lineage>
</organism>
<evidence type="ECO:0000313" key="5">
    <source>
        <dbReference type="EMBL" id="TBW48988.1"/>
    </source>
</evidence>
<dbReference type="EC" id="4.3.2.3" evidence="5"/>
<dbReference type="CDD" id="cd20298">
    <property type="entry name" value="cupin_UAH"/>
    <property type="match status" value="1"/>
</dbReference>
<comment type="subunit">
    <text evidence="1">Homodimer.</text>
</comment>
<gene>
    <name evidence="5" type="ORF">EZI54_20455</name>
</gene>
<evidence type="ECO:0000256" key="1">
    <source>
        <dbReference type="ARBA" id="ARBA00011738"/>
    </source>
</evidence>
<evidence type="ECO:0000313" key="6">
    <source>
        <dbReference type="Proteomes" id="UP000313645"/>
    </source>
</evidence>
<dbReference type="PANTHER" id="PTHR21221">
    <property type="entry name" value="UREIDOGLYCOLATE HYDROLASE"/>
    <property type="match status" value="1"/>
</dbReference>
<evidence type="ECO:0000256" key="3">
    <source>
        <dbReference type="ARBA" id="ARBA00023239"/>
    </source>
</evidence>
<dbReference type="GO" id="GO:0050385">
    <property type="term" value="F:ureidoglycolate lyase activity"/>
    <property type="evidence" value="ECO:0007669"/>
    <property type="project" value="UniProtKB-EC"/>
</dbReference>
<dbReference type="InterPro" id="IPR007247">
    <property type="entry name" value="Ureidogly_lyase"/>
</dbReference>
<dbReference type="SUPFAM" id="SSF51182">
    <property type="entry name" value="RmlC-like cupins"/>
    <property type="match status" value="1"/>
</dbReference>
<keyword evidence="3 5" id="KW-0456">Lyase</keyword>
<keyword evidence="2" id="KW-0659">Purine metabolism</keyword>
<proteinExistence type="predicted"/>
<name>A0ABY1ZEV9_9GAMM</name>
<dbReference type="PANTHER" id="PTHR21221:SF1">
    <property type="entry name" value="UREIDOGLYCOLATE LYASE"/>
    <property type="match status" value="1"/>
</dbReference>
<sequence length="163" mass="17694">MSAPRVIQSQPLTRAAFAPFGDVIETNGAASFPINAGRTERFHALAAVETLGEDADAIISIFRGQPLEPLLIDLMERHPKGSQAFMPIGNEPYWVVVAPPGEFDPARVQVFYAKPGQGVNYHAGTWHAPLLPVNRDADFLVVDRRGPGDNCDTVDLAPPVRPE</sequence>
<evidence type="ECO:0000256" key="4">
    <source>
        <dbReference type="ARBA" id="ARBA00047684"/>
    </source>
</evidence>
<comment type="catalytic activity">
    <reaction evidence="4">
        <text>(S)-ureidoglycolate = urea + glyoxylate</text>
        <dbReference type="Rhea" id="RHEA:11304"/>
        <dbReference type="ChEBI" id="CHEBI:16199"/>
        <dbReference type="ChEBI" id="CHEBI:36655"/>
        <dbReference type="ChEBI" id="CHEBI:57296"/>
        <dbReference type="EC" id="4.3.2.3"/>
    </reaction>
</comment>
<comment type="caution">
    <text evidence="5">The sequence shown here is derived from an EMBL/GenBank/DDBJ whole genome shotgun (WGS) entry which is preliminary data.</text>
</comment>
<protein>
    <submittedName>
        <fullName evidence="5">Ureidoglycolate lyase</fullName>
        <ecNumber evidence="5">4.3.2.3</ecNumber>
    </submittedName>
</protein>
<evidence type="ECO:0000256" key="2">
    <source>
        <dbReference type="ARBA" id="ARBA00022631"/>
    </source>
</evidence>
<accession>A0ABY1ZEV9</accession>
<dbReference type="Pfam" id="PF04115">
    <property type="entry name" value="Ureidogly_lyase"/>
    <property type="match status" value="1"/>
</dbReference>
<dbReference type="InterPro" id="IPR024060">
    <property type="entry name" value="Ureidoglycolate_lyase_dom_sf"/>
</dbReference>
<dbReference type="EMBL" id="SJDL01000044">
    <property type="protein sequence ID" value="TBW48988.1"/>
    <property type="molecule type" value="Genomic_DNA"/>
</dbReference>
<keyword evidence="6" id="KW-1185">Reference proteome</keyword>
<dbReference type="InterPro" id="IPR011051">
    <property type="entry name" value="RmlC_Cupin_sf"/>
</dbReference>
<dbReference type="InterPro" id="IPR047233">
    <property type="entry name" value="UAH_cupin"/>
</dbReference>
<dbReference type="PIRSF" id="PIRSF017306">
    <property type="entry name" value="Ureidogly_hydro"/>
    <property type="match status" value="1"/>
</dbReference>
<dbReference type="Proteomes" id="UP000313645">
    <property type="component" value="Unassembled WGS sequence"/>
</dbReference>
<dbReference type="NCBIfam" id="NF009932">
    <property type="entry name" value="PRK13395.1"/>
    <property type="match status" value="1"/>
</dbReference>
<reference evidence="5 6" key="1">
    <citation type="submission" date="2019-02" db="EMBL/GenBank/DDBJ databases">
        <title>Marinobacter halodurans sp. nov., a marine bacterium isolated from sea tidal flat.</title>
        <authorList>
            <person name="Yoo Y."/>
            <person name="Lee D.W."/>
            <person name="Kim B.S."/>
            <person name="Kim J.-J."/>
        </authorList>
    </citation>
    <scope>NUCLEOTIDE SEQUENCE [LARGE SCALE GENOMIC DNA]</scope>
    <source>
        <strain evidence="5 6">YJ-S3-2</strain>
    </source>
</reference>
<dbReference type="Gene3D" id="2.60.120.480">
    <property type="entry name" value="Ureidoglycolate hydrolase"/>
    <property type="match status" value="1"/>
</dbReference>
<dbReference type="RefSeq" id="WP_131483757.1">
    <property type="nucleotide sequence ID" value="NZ_SJDL01000044.1"/>
</dbReference>